<gene>
    <name evidence="17" type="ORF">HEB94_006174</name>
</gene>
<dbReference type="SUPFAM" id="SSF53850">
    <property type="entry name" value="Periplasmic binding protein-like II"/>
    <property type="match status" value="1"/>
</dbReference>
<dbReference type="InterPro" id="IPR005950">
    <property type="entry name" value="ModA"/>
</dbReference>
<evidence type="ECO:0000256" key="12">
    <source>
        <dbReference type="ARBA" id="ARBA00073171"/>
    </source>
</evidence>
<comment type="similarity">
    <text evidence="2">Belongs to the bacterial solute-binding protein ModA family.</text>
</comment>
<evidence type="ECO:0000256" key="6">
    <source>
        <dbReference type="ARBA" id="ARBA00022723"/>
    </source>
</evidence>
<evidence type="ECO:0000256" key="3">
    <source>
        <dbReference type="ARBA" id="ARBA00022448"/>
    </source>
</evidence>
<feature type="binding site" evidence="14">
    <location>
        <position position="210"/>
    </location>
    <ligand>
        <name>molybdate</name>
        <dbReference type="ChEBI" id="CHEBI:36264"/>
    </ligand>
</feature>
<keyword evidence="4" id="KW-1003">Cell membrane</keyword>
<keyword evidence="8" id="KW-0472">Membrane</keyword>
<evidence type="ECO:0000256" key="2">
    <source>
        <dbReference type="ARBA" id="ARBA00009175"/>
    </source>
</evidence>
<evidence type="ECO:0000256" key="1">
    <source>
        <dbReference type="ARBA" id="ARBA00004193"/>
    </source>
</evidence>
<protein>
    <recommendedName>
        <fullName evidence="12">Molybdate-binding protein ModA</fullName>
    </recommendedName>
    <alternativeName>
        <fullName evidence="13">Molybdate/tungstate-binding protein ModA</fullName>
    </alternativeName>
</protein>
<dbReference type="GO" id="GO:0030973">
    <property type="term" value="F:molybdate ion binding"/>
    <property type="evidence" value="ECO:0007669"/>
    <property type="project" value="TreeGrafter"/>
</dbReference>
<keyword evidence="18" id="KW-1185">Reference proteome</keyword>
<proteinExistence type="inferred from homology"/>
<dbReference type="AlphaFoldDB" id="A0A927MZA8"/>
<evidence type="ECO:0000256" key="7">
    <source>
        <dbReference type="ARBA" id="ARBA00022729"/>
    </source>
</evidence>
<feature type="region of interest" description="Disordered" evidence="15">
    <location>
        <begin position="27"/>
        <end position="48"/>
    </location>
</feature>
<dbReference type="GO" id="GO:0005886">
    <property type="term" value="C:plasma membrane"/>
    <property type="evidence" value="ECO:0007669"/>
    <property type="project" value="UniProtKB-SubCell"/>
</dbReference>
<feature type="compositionally biased region" description="Low complexity" evidence="15">
    <location>
        <begin position="28"/>
        <end position="48"/>
    </location>
</feature>
<dbReference type="Pfam" id="PF13531">
    <property type="entry name" value="SBP_bac_11"/>
    <property type="match status" value="1"/>
</dbReference>
<keyword evidence="5 14" id="KW-0500">Molybdenum</keyword>
<comment type="caution">
    <text evidence="17">The sequence shown here is derived from an EMBL/GenBank/DDBJ whole genome shotgun (WGS) entry which is preliminary data.</text>
</comment>
<feature type="binding site" evidence="14">
    <location>
        <position position="61"/>
    </location>
    <ligand>
        <name>molybdate</name>
        <dbReference type="ChEBI" id="CHEBI:36264"/>
    </ligand>
</feature>
<accession>A0A927MZA8</accession>
<name>A0A927MZA8_9ACTN</name>
<keyword evidence="6 14" id="KW-0479">Metal-binding</keyword>
<feature type="signal peptide" evidence="16">
    <location>
        <begin position="1"/>
        <end position="22"/>
    </location>
</feature>
<dbReference type="PANTHER" id="PTHR30632:SF0">
    <property type="entry name" value="SULFATE-BINDING PROTEIN"/>
    <property type="match status" value="1"/>
</dbReference>
<evidence type="ECO:0000256" key="5">
    <source>
        <dbReference type="ARBA" id="ARBA00022505"/>
    </source>
</evidence>
<evidence type="ECO:0000256" key="11">
    <source>
        <dbReference type="ARBA" id="ARBA00062515"/>
    </source>
</evidence>
<keyword evidence="7 16" id="KW-0732">Signal</keyword>
<dbReference type="RefSeq" id="WP_192752920.1">
    <property type="nucleotide sequence ID" value="NZ_BAABJL010000142.1"/>
</dbReference>
<evidence type="ECO:0000256" key="10">
    <source>
        <dbReference type="ARBA" id="ARBA00056002"/>
    </source>
</evidence>
<comment type="subcellular location">
    <subcellularLocation>
        <location evidence="1">Cell membrane</location>
        <topology evidence="1">Lipid-anchor</topology>
    </subcellularLocation>
</comment>
<feature type="chain" id="PRO_5039214546" description="Molybdate-binding protein ModA" evidence="16">
    <location>
        <begin position="23"/>
        <end position="274"/>
    </location>
</feature>
<evidence type="ECO:0000313" key="17">
    <source>
        <dbReference type="EMBL" id="MBE1609326.1"/>
    </source>
</evidence>
<evidence type="ECO:0000256" key="8">
    <source>
        <dbReference type="ARBA" id="ARBA00023136"/>
    </source>
</evidence>
<evidence type="ECO:0000256" key="9">
    <source>
        <dbReference type="ARBA" id="ARBA00023245"/>
    </source>
</evidence>
<reference evidence="17" key="1">
    <citation type="submission" date="2020-10" db="EMBL/GenBank/DDBJ databases">
        <title>Sequencing the genomes of 1000 actinobacteria strains.</title>
        <authorList>
            <person name="Klenk H.-P."/>
        </authorList>
    </citation>
    <scope>NUCLEOTIDE SEQUENCE</scope>
    <source>
        <strain evidence="17">DSM 45354</strain>
    </source>
</reference>
<dbReference type="PANTHER" id="PTHR30632">
    <property type="entry name" value="MOLYBDATE-BINDING PERIPLASMIC PROTEIN"/>
    <property type="match status" value="1"/>
</dbReference>
<dbReference type="InterPro" id="IPR050682">
    <property type="entry name" value="ModA/WtpA"/>
</dbReference>
<evidence type="ECO:0000256" key="13">
    <source>
        <dbReference type="ARBA" id="ARBA00078141"/>
    </source>
</evidence>
<dbReference type="PROSITE" id="PS51257">
    <property type="entry name" value="PROKAR_LIPOPROTEIN"/>
    <property type="match status" value="1"/>
</dbReference>
<dbReference type="GO" id="GO:0046872">
    <property type="term" value="F:metal ion binding"/>
    <property type="evidence" value="ECO:0007669"/>
    <property type="project" value="UniProtKB-KW"/>
</dbReference>
<sequence length="274" mass="27702">MRARWIRAAPVGLTTLALVGLSGCGGDSPDTSATPTAETTASPSPSSAKVTGTVTVFAAASLTESFEKIGKEFEAANPGSKVTFNFAGSSALATQINQGAPADVFASAAPANMKTVTDEGNADGTPTTFVKNQLVIAVPKNNPAGVTGLSDLTKPGVKVALCAEQVPCGAAAQKALSAADVKVTPVTLEQDVKSALSKVKLGEVDAALVYRTDVKSAASDVDGVEFPESADAINDYPIVVLKDAPNKAGGQAFIDYVLSQKGESALTQAGFQAP</sequence>
<dbReference type="FunFam" id="3.40.190.10:FF:000030">
    <property type="entry name" value="Molybdate ABC transporter substrate-binding protein"/>
    <property type="match status" value="1"/>
</dbReference>
<organism evidence="17 18">
    <name type="scientific">Actinopolymorpha pittospori</name>
    <dbReference type="NCBI Taxonomy" id="648752"/>
    <lineage>
        <taxon>Bacteria</taxon>
        <taxon>Bacillati</taxon>
        <taxon>Actinomycetota</taxon>
        <taxon>Actinomycetes</taxon>
        <taxon>Propionibacteriales</taxon>
        <taxon>Actinopolymorphaceae</taxon>
        <taxon>Actinopolymorpha</taxon>
    </lineage>
</organism>
<dbReference type="Gene3D" id="3.40.190.10">
    <property type="entry name" value="Periplasmic binding protein-like II"/>
    <property type="match status" value="2"/>
</dbReference>
<dbReference type="PIRSF" id="PIRSF004846">
    <property type="entry name" value="ModA"/>
    <property type="match status" value="1"/>
</dbReference>
<comment type="function">
    <text evidence="10">Involved in the transport of molybdenum into the cell. Part of the binding-protein-dependent transport system ModABCD.</text>
</comment>
<dbReference type="EMBL" id="JADBEM010000001">
    <property type="protein sequence ID" value="MBE1609326.1"/>
    <property type="molecule type" value="Genomic_DNA"/>
</dbReference>
<dbReference type="Proteomes" id="UP000638648">
    <property type="component" value="Unassembled WGS sequence"/>
</dbReference>
<keyword evidence="9" id="KW-0826">Tungsten</keyword>
<keyword evidence="3" id="KW-0813">Transport</keyword>
<feature type="binding site" evidence="14">
    <location>
        <position position="89"/>
    </location>
    <ligand>
        <name>molybdate</name>
        <dbReference type="ChEBI" id="CHEBI:36264"/>
    </ligand>
</feature>
<feature type="binding site" evidence="14">
    <location>
        <position position="192"/>
    </location>
    <ligand>
        <name>molybdate</name>
        <dbReference type="ChEBI" id="CHEBI:36264"/>
    </ligand>
</feature>
<comment type="subunit">
    <text evidence="11">The complex is composed of two ATP-binding proteins (ModC), two transmembrane proteins (ModB) and a solute-binding protein (ModA).</text>
</comment>
<evidence type="ECO:0000313" key="18">
    <source>
        <dbReference type="Proteomes" id="UP000638648"/>
    </source>
</evidence>
<evidence type="ECO:0000256" key="16">
    <source>
        <dbReference type="SAM" id="SignalP"/>
    </source>
</evidence>
<dbReference type="NCBIfam" id="TIGR01256">
    <property type="entry name" value="modA"/>
    <property type="match status" value="1"/>
</dbReference>
<evidence type="ECO:0000256" key="14">
    <source>
        <dbReference type="PIRSR" id="PIRSR004846-1"/>
    </source>
</evidence>
<evidence type="ECO:0000256" key="15">
    <source>
        <dbReference type="SAM" id="MobiDB-lite"/>
    </source>
</evidence>
<evidence type="ECO:0000256" key="4">
    <source>
        <dbReference type="ARBA" id="ARBA00022475"/>
    </source>
</evidence>
<dbReference type="CDD" id="cd13538">
    <property type="entry name" value="PBP2_ModA_like_1"/>
    <property type="match status" value="1"/>
</dbReference>
<dbReference type="GO" id="GO:0015689">
    <property type="term" value="P:molybdate ion transport"/>
    <property type="evidence" value="ECO:0007669"/>
    <property type="project" value="InterPro"/>
</dbReference>